<evidence type="ECO:0000256" key="4">
    <source>
        <dbReference type="ARBA" id="ARBA00022679"/>
    </source>
</evidence>
<dbReference type="Gene3D" id="3.40.50.150">
    <property type="entry name" value="Vaccinia Virus protein VP39"/>
    <property type="match status" value="1"/>
</dbReference>
<dbReference type="EMBL" id="BFBR01000001">
    <property type="protein sequence ID" value="GBF56953.1"/>
    <property type="molecule type" value="Genomic_DNA"/>
</dbReference>
<evidence type="ECO:0000256" key="5">
    <source>
        <dbReference type="ARBA" id="ARBA00022691"/>
    </source>
</evidence>
<dbReference type="Proteomes" id="UP000245086">
    <property type="component" value="Unassembled WGS sequence"/>
</dbReference>
<feature type="binding site" evidence="6">
    <location>
        <begin position="135"/>
        <end position="136"/>
    </location>
    <ligand>
        <name>S-adenosyl-L-methionine</name>
        <dbReference type="ChEBI" id="CHEBI:59789"/>
    </ligand>
</feature>
<comment type="similarity">
    <text evidence="6">Belongs to the methyltransferase superfamily. RNA methyltransferase RsmG family.</text>
</comment>
<name>A0A2P2E7B0_9PROT</name>
<comment type="function">
    <text evidence="6">Specifically methylates the N7 position of guanine in position 527 of 16S rRNA.</text>
</comment>
<evidence type="ECO:0000256" key="6">
    <source>
        <dbReference type="HAMAP-Rule" id="MF_00074"/>
    </source>
</evidence>
<comment type="subcellular location">
    <subcellularLocation>
        <location evidence="6">Cytoplasm</location>
    </subcellularLocation>
</comment>
<dbReference type="Pfam" id="PF02527">
    <property type="entry name" value="GidB"/>
    <property type="match status" value="1"/>
</dbReference>
<dbReference type="SUPFAM" id="SSF53335">
    <property type="entry name" value="S-adenosyl-L-methionine-dependent methyltransferases"/>
    <property type="match status" value="1"/>
</dbReference>
<keyword evidence="2 6" id="KW-0698">rRNA processing</keyword>
<dbReference type="InterPro" id="IPR029063">
    <property type="entry name" value="SAM-dependent_MTases_sf"/>
</dbReference>
<dbReference type="AlphaFoldDB" id="A0A2P2E7B0"/>
<dbReference type="NCBIfam" id="TIGR00138">
    <property type="entry name" value="rsmG_gidB"/>
    <property type="match status" value="1"/>
</dbReference>
<dbReference type="PANTHER" id="PTHR31760">
    <property type="entry name" value="S-ADENOSYL-L-METHIONINE-DEPENDENT METHYLTRANSFERASES SUPERFAMILY PROTEIN"/>
    <property type="match status" value="1"/>
</dbReference>
<organism evidence="7 8">
    <name type="scientific">Candidatus Phycosocius bacilliformis</name>
    <dbReference type="NCBI Taxonomy" id="1445552"/>
    <lineage>
        <taxon>Bacteria</taxon>
        <taxon>Pseudomonadati</taxon>
        <taxon>Pseudomonadota</taxon>
        <taxon>Alphaproteobacteria</taxon>
        <taxon>Caulobacterales</taxon>
        <taxon>Caulobacterales incertae sedis</taxon>
        <taxon>Candidatus Phycosocius</taxon>
    </lineage>
</organism>
<keyword evidence="4 6" id="KW-0808">Transferase</keyword>
<feature type="binding site" evidence="6">
    <location>
        <position position="149"/>
    </location>
    <ligand>
        <name>S-adenosyl-L-methionine</name>
        <dbReference type="ChEBI" id="CHEBI:59789"/>
    </ligand>
</feature>
<dbReference type="EC" id="2.1.1.170" evidence="6"/>
<dbReference type="PANTHER" id="PTHR31760:SF0">
    <property type="entry name" value="S-ADENOSYL-L-METHIONINE-DEPENDENT METHYLTRANSFERASES SUPERFAMILY PROTEIN"/>
    <property type="match status" value="1"/>
</dbReference>
<reference evidence="7" key="1">
    <citation type="journal article" date="2018" name="Genome Announc.">
        <title>Draft Genome Sequence of "Candidatus Phycosocius bacilliformis," an Alphaproteobacterial Ectosymbiont of the Hydrocarbon-Producing Green Alga Botryococcus braunii.</title>
        <authorList>
            <person name="Tanabe Y."/>
            <person name="Yamaguchi H."/>
            <person name="Watanabe M.M."/>
        </authorList>
    </citation>
    <scope>NUCLEOTIDE SEQUENCE [LARGE SCALE GENOMIC DNA]</scope>
    <source>
        <strain evidence="7">BOTRYCO-2</strain>
    </source>
</reference>
<comment type="caution">
    <text evidence="7">The sequence shown here is derived from an EMBL/GenBank/DDBJ whole genome shotgun (WGS) entry which is preliminary data.</text>
</comment>
<proteinExistence type="inferred from homology"/>
<protein>
    <recommendedName>
        <fullName evidence="6">Ribosomal RNA small subunit methyltransferase G</fullName>
        <ecNumber evidence="6">2.1.1.170</ecNumber>
    </recommendedName>
    <alternativeName>
        <fullName evidence="6">16S rRNA 7-methylguanosine methyltransferase</fullName>
        <shortName evidence="6">16S rRNA m7G methyltransferase</shortName>
    </alternativeName>
</protein>
<evidence type="ECO:0000256" key="2">
    <source>
        <dbReference type="ARBA" id="ARBA00022552"/>
    </source>
</evidence>
<evidence type="ECO:0000256" key="1">
    <source>
        <dbReference type="ARBA" id="ARBA00022490"/>
    </source>
</evidence>
<evidence type="ECO:0000256" key="3">
    <source>
        <dbReference type="ARBA" id="ARBA00022603"/>
    </source>
</evidence>
<keyword evidence="8" id="KW-1185">Reference proteome</keyword>
<dbReference type="GO" id="GO:0005829">
    <property type="term" value="C:cytosol"/>
    <property type="evidence" value="ECO:0007669"/>
    <property type="project" value="TreeGrafter"/>
</dbReference>
<dbReference type="HAMAP" id="MF_00074">
    <property type="entry name" value="16SrRNA_methyltr_G"/>
    <property type="match status" value="1"/>
</dbReference>
<evidence type="ECO:0000313" key="8">
    <source>
        <dbReference type="Proteomes" id="UP000245086"/>
    </source>
</evidence>
<keyword evidence="5 6" id="KW-0949">S-adenosyl-L-methionine</keyword>
<gene>
    <name evidence="6 7" type="primary">rsmG</name>
    <name evidence="7" type="ORF">PbB2_00610</name>
</gene>
<feature type="binding site" evidence="6">
    <location>
        <position position="82"/>
    </location>
    <ligand>
        <name>S-adenosyl-L-methionine</name>
        <dbReference type="ChEBI" id="CHEBI:59789"/>
    </ligand>
</feature>
<comment type="catalytic activity">
    <reaction evidence="6">
        <text>guanosine(527) in 16S rRNA + S-adenosyl-L-methionine = N(7)-methylguanosine(527) in 16S rRNA + S-adenosyl-L-homocysteine</text>
        <dbReference type="Rhea" id="RHEA:42732"/>
        <dbReference type="Rhea" id="RHEA-COMP:10209"/>
        <dbReference type="Rhea" id="RHEA-COMP:10210"/>
        <dbReference type="ChEBI" id="CHEBI:57856"/>
        <dbReference type="ChEBI" id="CHEBI:59789"/>
        <dbReference type="ChEBI" id="CHEBI:74269"/>
        <dbReference type="ChEBI" id="CHEBI:74480"/>
        <dbReference type="EC" id="2.1.1.170"/>
    </reaction>
</comment>
<feature type="binding site" evidence="6">
    <location>
        <position position="87"/>
    </location>
    <ligand>
        <name>S-adenosyl-L-methionine</name>
        <dbReference type="ChEBI" id="CHEBI:59789"/>
    </ligand>
</feature>
<keyword evidence="3 6" id="KW-0489">Methyltransferase</keyword>
<dbReference type="RefSeq" id="WP_192576133.1">
    <property type="nucleotide sequence ID" value="NZ_BFBR01000001.1"/>
</dbReference>
<keyword evidence="1 6" id="KW-0963">Cytoplasm</keyword>
<dbReference type="GO" id="GO:0070043">
    <property type="term" value="F:rRNA (guanine-N7-)-methyltransferase activity"/>
    <property type="evidence" value="ECO:0007669"/>
    <property type="project" value="UniProtKB-UniRule"/>
</dbReference>
<evidence type="ECO:0000313" key="7">
    <source>
        <dbReference type="EMBL" id="GBF56953.1"/>
    </source>
</evidence>
<dbReference type="InterPro" id="IPR003682">
    <property type="entry name" value="rRNA_ssu_MeTfrase_G"/>
</dbReference>
<accession>A0A2P2E7B0</accession>
<feature type="binding site" evidence="6">
    <location>
        <begin position="108"/>
        <end position="110"/>
    </location>
    <ligand>
        <name>S-adenosyl-L-methionine</name>
        <dbReference type="ChEBI" id="CHEBI:59789"/>
    </ligand>
</feature>
<sequence length="222" mass="24195">MSAPKDDRDREAVQVRLMNAYGVSRETLRRFESYEALLTKWAPRINLVGASTLSAFWQRHILDSVQILPLASPQAQTWVDFGTGAGFPGLVLAALLAERGSAQVQLVEASAKRCAFLREAARAMEITVEITHAKLEAVTPRPVDVVTARAFTALDRLLAYAAPWQGPATQALFPKGEEVSAELEQASTNWLFTSTIHPSASDTRGCVLEITNWQSKAGPTSS</sequence>